<accession>A0A3B0XSC1</accession>
<protein>
    <submittedName>
        <fullName evidence="2">Uncharacterized protein</fullName>
    </submittedName>
</protein>
<dbReference type="EMBL" id="UOFG01000064">
    <property type="protein sequence ID" value="VAW59074.1"/>
    <property type="molecule type" value="Genomic_DNA"/>
</dbReference>
<feature type="transmembrane region" description="Helical" evidence="1">
    <location>
        <begin position="6"/>
        <end position="33"/>
    </location>
</feature>
<evidence type="ECO:0000313" key="2">
    <source>
        <dbReference type="EMBL" id="VAW59074.1"/>
    </source>
</evidence>
<keyword evidence="1" id="KW-0472">Membrane</keyword>
<keyword evidence="1" id="KW-0812">Transmembrane</keyword>
<gene>
    <name evidence="2" type="ORF">MNBD_GAMMA11-1748</name>
</gene>
<keyword evidence="1" id="KW-1133">Transmembrane helix</keyword>
<organism evidence="2">
    <name type="scientific">hydrothermal vent metagenome</name>
    <dbReference type="NCBI Taxonomy" id="652676"/>
    <lineage>
        <taxon>unclassified sequences</taxon>
        <taxon>metagenomes</taxon>
        <taxon>ecological metagenomes</taxon>
    </lineage>
</organism>
<reference evidence="2" key="1">
    <citation type="submission" date="2018-06" db="EMBL/GenBank/DDBJ databases">
        <authorList>
            <person name="Zhirakovskaya E."/>
        </authorList>
    </citation>
    <scope>NUCLEOTIDE SEQUENCE</scope>
</reference>
<dbReference type="AlphaFoldDB" id="A0A3B0XSC1"/>
<evidence type="ECO:0000256" key="1">
    <source>
        <dbReference type="SAM" id="Phobius"/>
    </source>
</evidence>
<proteinExistence type="predicted"/>
<name>A0A3B0XSC1_9ZZZZ</name>
<sequence>MGNYRLILQVIFKIMAFAGAASLLYVFTVGLFYSPEIEGESEYTFDLSLLADDSGTYFSVNTRELLVIKYQGNFSVFWANDPVYGCRLEYESDLIQPVCIDLKYNLQGYSEDKNQQLLKPDYKIINANQLVVY</sequence>